<gene>
    <name evidence="1" type="ORF">PFL603g_02812</name>
</gene>
<accession>A0A109KW77</accession>
<comment type="caution">
    <text evidence="1">The sequence shown here is derived from an EMBL/GenBank/DDBJ whole genome shotgun (WGS) entry which is preliminary data.</text>
</comment>
<dbReference type="AlphaFoldDB" id="A0A109KW77"/>
<sequence>MGSQGCVFDADALCQGSVLVADQLVGAEERLQTGHLSTDQCELNILKRDVLAALLALQIEMTQNGH</sequence>
<proteinExistence type="predicted"/>
<evidence type="ECO:0000313" key="2">
    <source>
        <dbReference type="Proteomes" id="UP000063434"/>
    </source>
</evidence>
<reference evidence="1 2" key="1">
    <citation type="submission" date="2015-05" db="EMBL/GenBank/DDBJ databases">
        <title>A genomic and transcriptomic approach to investigate the blue pigment phenotype in Pseudomonas fluorescens.</title>
        <authorList>
            <person name="Andreani N.A."/>
            <person name="Cardazzo B."/>
        </authorList>
    </citation>
    <scope>NUCLEOTIDE SEQUENCE [LARGE SCALE GENOMIC DNA]</scope>
    <source>
        <strain evidence="1 2">Ps_40</strain>
    </source>
</reference>
<dbReference type="Proteomes" id="UP000063434">
    <property type="component" value="Unassembled WGS sequence"/>
</dbReference>
<name>A0A109KW77_PSEFL</name>
<dbReference type="EMBL" id="LCYC01000039">
    <property type="protein sequence ID" value="KWV76471.1"/>
    <property type="molecule type" value="Genomic_DNA"/>
</dbReference>
<organism evidence="1 2">
    <name type="scientific">Pseudomonas fluorescens</name>
    <dbReference type="NCBI Taxonomy" id="294"/>
    <lineage>
        <taxon>Bacteria</taxon>
        <taxon>Pseudomonadati</taxon>
        <taxon>Pseudomonadota</taxon>
        <taxon>Gammaproteobacteria</taxon>
        <taxon>Pseudomonadales</taxon>
        <taxon>Pseudomonadaceae</taxon>
        <taxon>Pseudomonas</taxon>
    </lineage>
</organism>
<evidence type="ECO:0000313" key="1">
    <source>
        <dbReference type="EMBL" id="KWV76471.1"/>
    </source>
</evidence>
<protein>
    <submittedName>
        <fullName evidence="1">Uncharacterized protein</fullName>
    </submittedName>
</protein>